<dbReference type="InterPro" id="IPR036047">
    <property type="entry name" value="F-box-like_dom_sf"/>
</dbReference>
<evidence type="ECO:0000256" key="2">
    <source>
        <dbReference type="SAM" id="Coils"/>
    </source>
</evidence>
<dbReference type="SMART" id="SM00256">
    <property type="entry name" value="FBOX"/>
    <property type="match status" value="1"/>
</dbReference>
<evidence type="ECO:0000259" key="4">
    <source>
        <dbReference type="PROSITE" id="PS50181"/>
    </source>
</evidence>
<keyword evidence="2" id="KW-0175">Coiled coil</keyword>
<dbReference type="InterPro" id="IPR001810">
    <property type="entry name" value="F-box_dom"/>
</dbReference>
<organism evidence="5 6">
    <name type="scientific">Riccia fluitans</name>
    <dbReference type="NCBI Taxonomy" id="41844"/>
    <lineage>
        <taxon>Eukaryota</taxon>
        <taxon>Viridiplantae</taxon>
        <taxon>Streptophyta</taxon>
        <taxon>Embryophyta</taxon>
        <taxon>Marchantiophyta</taxon>
        <taxon>Marchantiopsida</taxon>
        <taxon>Marchantiidae</taxon>
        <taxon>Marchantiales</taxon>
        <taxon>Ricciaceae</taxon>
        <taxon>Riccia</taxon>
    </lineage>
</organism>
<sequence>MAASQQEEDCGRRWIRDAASSSSGPSQTSITSRSCDQPSSSFRCPTSAQQQQHQLCLCLSLLCRRRSSPRSTRELSAAAKEPVLITAGGRRSVKEDRNGASTSGTSSMDIEMKERSAGCGSLEGDWLSNVPGGKLKDGGGGEIISISRKRTRLNGWGVNCGTASTAVLIMQQQRDEEEQWQQQQRDAEEQWQQEQDEVCKLPDHLIESVLARLPLQSFFRFRAVCSSWNSYLYSSTFLKAYSEAGNRQCLWFLVVSANLGRSSRYGHRVVATYDPEYNNWHRIPLPAPLCELNPYPTAADGGLVCYFVYENRLRTLFVCNPLTKSLRKLPLVLKCSSHISVLKMAVVDRRTNSYFVFVAGMVPSENGGDSLSMEVYNSLTDSWTKCGIIPAKYPKRKPVFGNGVLYVRCYDQRSLLITYDMNLGVWNRICASLPHTLGYEELVYYRGHVYLVGVLEENYKIESVCMWELQNKLPYPGYVWKEVDRMPRALFMEIFCDRDYFECQEDERVLMKCCLYGDLILLVAFNISHRGPFKVLAYDLVQKTWRTLPSSFHANDCRTHKFIEGIIYEPRLDIMA</sequence>
<dbReference type="InterPro" id="IPR015915">
    <property type="entry name" value="Kelch-typ_b-propeller"/>
</dbReference>
<dbReference type="SUPFAM" id="SSF117281">
    <property type="entry name" value="Kelch motif"/>
    <property type="match status" value="1"/>
</dbReference>
<dbReference type="AlphaFoldDB" id="A0ABD1XG02"/>
<evidence type="ECO:0000256" key="1">
    <source>
        <dbReference type="ARBA" id="ARBA00022737"/>
    </source>
</evidence>
<keyword evidence="1" id="KW-0677">Repeat</keyword>
<evidence type="ECO:0000256" key="3">
    <source>
        <dbReference type="SAM" id="MobiDB-lite"/>
    </source>
</evidence>
<dbReference type="InterPro" id="IPR050796">
    <property type="entry name" value="SCF_F-box_component"/>
</dbReference>
<dbReference type="Gene3D" id="1.20.1280.50">
    <property type="match status" value="1"/>
</dbReference>
<reference evidence="5 6" key="1">
    <citation type="submission" date="2024-09" db="EMBL/GenBank/DDBJ databases">
        <title>Chromosome-scale assembly of Riccia fluitans.</title>
        <authorList>
            <person name="Paukszto L."/>
            <person name="Sawicki J."/>
            <person name="Karawczyk K."/>
            <person name="Piernik-Szablinska J."/>
            <person name="Szczecinska M."/>
            <person name="Mazdziarz M."/>
        </authorList>
    </citation>
    <scope>NUCLEOTIDE SEQUENCE [LARGE SCALE GENOMIC DNA]</scope>
    <source>
        <strain evidence="5">Rf_01</strain>
        <tissue evidence="5">Aerial parts of the thallus</tissue>
    </source>
</reference>
<feature type="compositionally biased region" description="Low complexity" evidence="3">
    <location>
        <begin position="20"/>
        <end position="34"/>
    </location>
</feature>
<dbReference type="PROSITE" id="PS50181">
    <property type="entry name" value="FBOX"/>
    <property type="match status" value="1"/>
</dbReference>
<dbReference type="SUPFAM" id="SSF81383">
    <property type="entry name" value="F-box domain"/>
    <property type="match status" value="1"/>
</dbReference>
<dbReference type="Pfam" id="PF00646">
    <property type="entry name" value="F-box"/>
    <property type="match status" value="1"/>
</dbReference>
<dbReference type="PANTHER" id="PTHR31672:SF2">
    <property type="entry name" value="F-BOX DOMAIN-CONTAINING PROTEIN"/>
    <property type="match status" value="1"/>
</dbReference>
<feature type="domain" description="F-box" evidence="4">
    <location>
        <begin position="195"/>
        <end position="241"/>
    </location>
</feature>
<dbReference type="Proteomes" id="UP001605036">
    <property type="component" value="Unassembled WGS sequence"/>
</dbReference>
<evidence type="ECO:0000313" key="6">
    <source>
        <dbReference type="Proteomes" id="UP001605036"/>
    </source>
</evidence>
<dbReference type="PANTHER" id="PTHR31672">
    <property type="entry name" value="BNACNNG10540D PROTEIN"/>
    <property type="match status" value="1"/>
</dbReference>
<name>A0ABD1XG02_9MARC</name>
<evidence type="ECO:0000313" key="5">
    <source>
        <dbReference type="EMBL" id="KAL2607883.1"/>
    </source>
</evidence>
<feature type="region of interest" description="Disordered" evidence="3">
    <location>
        <begin position="86"/>
        <end position="107"/>
    </location>
</feature>
<dbReference type="CDD" id="cd22157">
    <property type="entry name" value="F-box_AtFBW1-like"/>
    <property type="match status" value="1"/>
</dbReference>
<protein>
    <recommendedName>
        <fullName evidence="4">F-box domain-containing protein</fullName>
    </recommendedName>
</protein>
<dbReference type="EMBL" id="JBHFFA010000008">
    <property type="protein sequence ID" value="KAL2607883.1"/>
    <property type="molecule type" value="Genomic_DNA"/>
</dbReference>
<dbReference type="InterPro" id="IPR005174">
    <property type="entry name" value="KIB1-4_b-propeller"/>
</dbReference>
<accession>A0ABD1XG02</accession>
<dbReference type="Gene3D" id="2.120.10.80">
    <property type="entry name" value="Kelch-type beta propeller"/>
    <property type="match status" value="2"/>
</dbReference>
<dbReference type="Pfam" id="PF03478">
    <property type="entry name" value="Beta-prop_KIB1-4"/>
    <property type="match status" value="1"/>
</dbReference>
<comment type="caution">
    <text evidence="5">The sequence shown here is derived from an EMBL/GenBank/DDBJ whole genome shotgun (WGS) entry which is preliminary data.</text>
</comment>
<feature type="coiled-coil region" evidence="2">
    <location>
        <begin position="170"/>
        <end position="197"/>
    </location>
</feature>
<proteinExistence type="predicted"/>
<feature type="region of interest" description="Disordered" evidence="3">
    <location>
        <begin position="1"/>
        <end position="44"/>
    </location>
</feature>
<dbReference type="FunFam" id="1.20.1280.50:FF:000008">
    <property type="entry name" value="F-box only protein 6"/>
    <property type="match status" value="1"/>
</dbReference>
<keyword evidence="6" id="KW-1185">Reference proteome</keyword>
<feature type="compositionally biased region" description="Polar residues" evidence="3">
    <location>
        <begin position="35"/>
        <end position="44"/>
    </location>
</feature>
<gene>
    <name evidence="5" type="ORF">R1flu_026456</name>
</gene>